<evidence type="ECO:0008006" key="3">
    <source>
        <dbReference type="Google" id="ProtNLM"/>
    </source>
</evidence>
<name>A0A1S4AWA0_TOBAC</name>
<dbReference type="OrthoDB" id="904370at2759"/>
<dbReference type="KEGG" id="nta:107801904"/>
<protein>
    <recommendedName>
        <fullName evidence="3">Gag/pol protein</fullName>
    </recommendedName>
</protein>
<organism evidence="2">
    <name type="scientific">Nicotiana tabacum</name>
    <name type="common">Common tobacco</name>
    <dbReference type="NCBI Taxonomy" id="4097"/>
    <lineage>
        <taxon>Eukaryota</taxon>
        <taxon>Viridiplantae</taxon>
        <taxon>Streptophyta</taxon>
        <taxon>Embryophyta</taxon>
        <taxon>Tracheophyta</taxon>
        <taxon>Spermatophyta</taxon>
        <taxon>Magnoliopsida</taxon>
        <taxon>eudicotyledons</taxon>
        <taxon>Gunneridae</taxon>
        <taxon>Pentapetalae</taxon>
        <taxon>asterids</taxon>
        <taxon>lamiids</taxon>
        <taxon>Solanales</taxon>
        <taxon>Solanaceae</taxon>
        <taxon>Nicotianoideae</taxon>
        <taxon>Nicotianeae</taxon>
        <taxon>Nicotiana</taxon>
    </lineage>
</organism>
<evidence type="ECO:0000256" key="1">
    <source>
        <dbReference type="SAM" id="MobiDB-lite"/>
    </source>
</evidence>
<dbReference type="RefSeq" id="XP_016480803.1">
    <property type="nucleotide sequence ID" value="XM_016625317.1"/>
</dbReference>
<proteinExistence type="predicted"/>
<evidence type="ECO:0000313" key="2">
    <source>
        <dbReference type="RefSeq" id="XP_016480803.1"/>
    </source>
</evidence>
<dbReference type="PaxDb" id="4097-A0A1S4AWA0"/>
<feature type="region of interest" description="Disordered" evidence="1">
    <location>
        <begin position="71"/>
        <end position="102"/>
    </location>
</feature>
<gene>
    <name evidence="2" type="primary">LOC107801904</name>
</gene>
<reference evidence="2" key="1">
    <citation type="submission" date="2025-08" db="UniProtKB">
        <authorList>
            <consortium name="RefSeq"/>
        </authorList>
    </citation>
    <scope>IDENTIFICATION</scope>
</reference>
<dbReference type="AlphaFoldDB" id="A0A1S4AWA0"/>
<accession>A0A1S4AWA0</accession>
<sequence>MFGEQNRSAKQTVMKAILNTKMVEGSLVRDHVLKMMGLLNELEVLGAVIDKEFQVEMLQAAESNIKQQAPVMEANIDKTSVSKPRGDKKKKKDHKVLAPGGAVVGVKNPKGKCYHCKEPQHHKKAIPCLSVKVE</sequence>